<keyword evidence="10" id="KW-1185">Reference proteome</keyword>
<feature type="non-terminal residue" evidence="9">
    <location>
        <position position="1"/>
    </location>
</feature>
<evidence type="ECO:0000256" key="2">
    <source>
        <dbReference type="ARBA" id="ARBA00012705"/>
    </source>
</evidence>
<dbReference type="PANTHER" id="PTHR18919:SF107">
    <property type="entry name" value="ACETYL-COA ACETYLTRANSFERASE, CYTOSOLIC"/>
    <property type="match status" value="1"/>
</dbReference>
<dbReference type="Pfam" id="PF00108">
    <property type="entry name" value="Thiolase_N"/>
    <property type="match status" value="1"/>
</dbReference>
<protein>
    <recommendedName>
        <fullName evidence="2">acetyl-CoA C-acetyltransferase</fullName>
        <ecNumber evidence="2">2.3.1.9</ecNumber>
    </recommendedName>
    <alternativeName>
        <fullName evidence="5">Acetoacetyl-CoA thiolase</fullName>
    </alternativeName>
</protein>
<dbReference type="EC" id="2.3.1.9" evidence="2"/>
<keyword evidence="4 6" id="KW-0012">Acyltransferase</keyword>
<sequence>GADKTMATEKVTKEELDFWTLRSHRLAAECANKGLLKDQIIPVEGISKDDGIRYRMSQRLLDRLPKLLGGDSLLTAGNSCLINDGAAFVVLVSESWLKEHPEFTPKAEILGTCTAGGNPVESPRGAMLTADKLLARQRLSYEDVDAIEFNEAFAVIDVLFQRQHPDLIERYNMLGGALAYGHPYGASGGIIMIHLLKALEIVGGDLGLMSVAGAGGMGQSILVRRL</sequence>
<reference evidence="9 10" key="1">
    <citation type="journal article" date="2013" name="PLoS ONE">
        <title>Identification and characterization of three novel lipases belonging to families II and V from Anaerovibrio lipolyticus 5ST.</title>
        <authorList>
            <person name="Prive F."/>
            <person name="Kaderbhai N.N."/>
            <person name="Girdwood S."/>
            <person name="Worgan H.J."/>
            <person name="Pinloche E."/>
            <person name="Scollan N.D."/>
            <person name="Huws S.A."/>
            <person name="Newbold C.J."/>
        </authorList>
    </citation>
    <scope>NUCLEOTIDE SEQUENCE [LARGE SCALE GENOMIC DNA]</scope>
    <source>
        <strain evidence="9 10">5S</strain>
    </source>
</reference>
<keyword evidence="3 6" id="KW-0808">Transferase</keyword>
<dbReference type="EMBL" id="JSCE01000229">
    <property type="protein sequence ID" value="KHM50281.1"/>
    <property type="molecule type" value="Genomic_DNA"/>
</dbReference>
<evidence type="ECO:0000256" key="1">
    <source>
        <dbReference type="ARBA" id="ARBA00010982"/>
    </source>
</evidence>
<organism evidence="9 10">
    <name type="scientific">Anaerovibrio lipolyticus</name>
    <dbReference type="NCBI Taxonomy" id="82374"/>
    <lineage>
        <taxon>Bacteria</taxon>
        <taxon>Bacillati</taxon>
        <taxon>Bacillota</taxon>
        <taxon>Negativicutes</taxon>
        <taxon>Selenomonadales</taxon>
        <taxon>Selenomonadaceae</taxon>
        <taxon>Anaerovibrio</taxon>
    </lineage>
</organism>
<dbReference type="InterPro" id="IPR020613">
    <property type="entry name" value="Thiolase_CS"/>
</dbReference>
<feature type="domain" description="Thiolase C-terminal" evidence="8">
    <location>
        <begin position="104"/>
        <end position="224"/>
    </location>
</feature>
<feature type="domain" description="Thiolase N-terminal" evidence="7">
    <location>
        <begin position="2"/>
        <end position="95"/>
    </location>
</feature>
<comment type="similarity">
    <text evidence="1 6">Belongs to the thiolase-like superfamily. Thiolase family.</text>
</comment>
<dbReference type="Gene3D" id="3.40.47.10">
    <property type="match status" value="1"/>
</dbReference>
<accession>A0A0B2JUQ6</accession>
<evidence type="ECO:0000256" key="3">
    <source>
        <dbReference type="ARBA" id="ARBA00022679"/>
    </source>
</evidence>
<dbReference type="PANTHER" id="PTHR18919">
    <property type="entry name" value="ACETYL-COA C-ACYLTRANSFERASE"/>
    <property type="match status" value="1"/>
</dbReference>
<dbReference type="AlphaFoldDB" id="A0A0B2JUQ6"/>
<dbReference type="STRING" id="82374.NZ47_12350"/>
<dbReference type="InterPro" id="IPR016039">
    <property type="entry name" value="Thiolase-like"/>
</dbReference>
<dbReference type="Proteomes" id="UP000030993">
    <property type="component" value="Unassembled WGS sequence"/>
</dbReference>
<dbReference type="Pfam" id="PF02803">
    <property type="entry name" value="Thiolase_C"/>
    <property type="match status" value="1"/>
</dbReference>
<name>A0A0B2JUQ6_9FIRM</name>
<proteinExistence type="inferred from homology"/>
<gene>
    <name evidence="9" type="ORF">NZ47_12350</name>
</gene>
<evidence type="ECO:0000256" key="6">
    <source>
        <dbReference type="RuleBase" id="RU003557"/>
    </source>
</evidence>
<evidence type="ECO:0000256" key="4">
    <source>
        <dbReference type="ARBA" id="ARBA00023315"/>
    </source>
</evidence>
<dbReference type="GO" id="GO:0003985">
    <property type="term" value="F:acetyl-CoA C-acetyltransferase activity"/>
    <property type="evidence" value="ECO:0007669"/>
    <property type="project" value="UniProtKB-EC"/>
</dbReference>
<dbReference type="InterPro" id="IPR020616">
    <property type="entry name" value="Thiolase_N"/>
</dbReference>
<dbReference type="eggNOG" id="COG0183">
    <property type="taxonomic scope" value="Bacteria"/>
</dbReference>
<evidence type="ECO:0000259" key="7">
    <source>
        <dbReference type="Pfam" id="PF00108"/>
    </source>
</evidence>
<evidence type="ECO:0000313" key="10">
    <source>
        <dbReference type="Proteomes" id="UP000030993"/>
    </source>
</evidence>
<evidence type="ECO:0000259" key="8">
    <source>
        <dbReference type="Pfam" id="PF02803"/>
    </source>
</evidence>
<dbReference type="PROSITE" id="PS00737">
    <property type="entry name" value="THIOLASE_2"/>
    <property type="match status" value="1"/>
</dbReference>
<dbReference type="SUPFAM" id="SSF53901">
    <property type="entry name" value="Thiolase-like"/>
    <property type="match status" value="2"/>
</dbReference>
<evidence type="ECO:0000313" key="9">
    <source>
        <dbReference type="EMBL" id="KHM50281.1"/>
    </source>
</evidence>
<evidence type="ECO:0000256" key="5">
    <source>
        <dbReference type="ARBA" id="ARBA00030755"/>
    </source>
</evidence>
<comment type="caution">
    <text evidence="9">The sequence shown here is derived from an EMBL/GenBank/DDBJ whole genome shotgun (WGS) entry which is preliminary data.</text>
</comment>
<dbReference type="InterPro" id="IPR020617">
    <property type="entry name" value="Thiolase_C"/>
</dbReference>